<dbReference type="Proteomes" id="UP001454036">
    <property type="component" value="Unassembled WGS sequence"/>
</dbReference>
<protein>
    <submittedName>
        <fullName evidence="1">Uncharacterized protein</fullName>
    </submittedName>
</protein>
<organism evidence="1 2">
    <name type="scientific">Lithospermum erythrorhizon</name>
    <name type="common">Purple gromwell</name>
    <name type="synonym">Lithospermum officinale var. erythrorhizon</name>
    <dbReference type="NCBI Taxonomy" id="34254"/>
    <lineage>
        <taxon>Eukaryota</taxon>
        <taxon>Viridiplantae</taxon>
        <taxon>Streptophyta</taxon>
        <taxon>Embryophyta</taxon>
        <taxon>Tracheophyta</taxon>
        <taxon>Spermatophyta</taxon>
        <taxon>Magnoliopsida</taxon>
        <taxon>eudicotyledons</taxon>
        <taxon>Gunneridae</taxon>
        <taxon>Pentapetalae</taxon>
        <taxon>asterids</taxon>
        <taxon>lamiids</taxon>
        <taxon>Boraginales</taxon>
        <taxon>Boraginaceae</taxon>
        <taxon>Boraginoideae</taxon>
        <taxon>Lithospermeae</taxon>
        <taxon>Lithospermum</taxon>
    </lineage>
</organism>
<reference evidence="1 2" key="1">
    <citation type="submission" date="2024-01" db="EMBL/GenBank/DDBJ databases">
        <title>The complete chloroplast genome sequence of Lithospermum erythrorhizon: insights into the phylogenetic relationship among Boraginaceae species and the maternal lineages of purple gromwells.</title>
        <authorList>
            <person name="Okada T."/>
            <person name="Watanabe K."/>
        </authorList>
    </citation>
    <scope>NUCLEOTIDE SEQUENCE [LARGE SCALE GENOMIC DNA]</scope>
</reference>
<accession>A0AAV3P313</accession>
<evidence type="ECO:0000313" key="1">
    <source>
        <dbReference type="EMBL" id="GAA0145980.1"/>
    </source>
</evidence>
<keyword evidence="2" id="KW-1185">Reference proteome</keyword>
<name>A0AAV3P313_LITER</name>
<dbReference type="AlphaFoldDB" id="A0AAV3P313"/>
<gene>
    <name evidence="1" type="ORF">LIER_06039</name>
</gene>
<sequence length="139" mass="15546">MGLGDVADLRGKLQGFFQEAREMIAASIVVSPVDVSEILQKLSLSRVSLEDQASKKQCEVQKTEKLEQEMAKPETRTRDLHVQVQEQKSVIFQLDLETADTSGQIDILKKEIQAKQASRQGRQLANLEATRLGLVELLK</sequence>
<comment type="caution">
    <text evidence="1">The sequence shown here is derived from an EMBL/GenBank/DDBJ whole genome shotgun (WGS) entry which is preliminary data.</text>
</comment>
<proteinExistence type="predicted"/>
<dbReference type="EMBL" id="BAABME010000858">
    <property type="protein sequence ID" value="GAA0145980.1"/>
    <property type="molecule type" value="Genomic_DNA"/>
</dbReference>
<evidence type="ECO:0000313" key="2">
    <source>
        <dbReference type="Proteomes" id="UP001454036"/>
    </source>
</evidence>